<dbReference type="Pfam" id="PF00828">
    <property type="entry name" value="Ribosomal_L27A"/>
    <property type="match status" value="1"/>
</dbReference>
<comment type="function">
    <text evidence="4">Binds to the 23S rRNA.</text>
</comment>
<evidence type="ECO:0000256" key="4">
    <source>
        <dbReference type="HAMAP-Rule" id="MF_01341"/>
    </source>
</evidence>
<protein>
    <recommendedName>
        <fullName evidence="4">Large ribosomal subunit protein uL15</fullName>
    </recommendedName>
</protein>
<evidence type="ECO:0000256" key="6">
    <source>
        <dbReference type="SAM" id="MobiDB-lite"/>
    </source>
</evidence>
<sequence length="147" mass="15689">MKLHELKPAAGAVTKPKRKGRGTGSGLGKSAGRGGDGQRSRSGGGVRPGFEGGQMPLARRIPKRGFTNIFKKQYNLINIDDLNVFDDNTEITAELLKEKGLIKKIEKNGLKILGDGELTKKLTVKATKFTKSAADKIESAGGKAEVI</sequence>
<keyword evidence="4" id="KW-0699">rRNA-binding</keyword>
<dbReference type="OrthoDB" id="9810293at2"/>
<dbReference type="InterPro" id="IPR036227">
    <property type="entry name" value="Ribosomal_uL15/eL18_sf"/>
</dbReference>
<organism evidence="8 9">
    <name type="scientific">Tindallia californiensis</name>
    <dbReference type="NCBI Taxonomy" id="159292"/>
    <lineage>
        <taxon>Bacteria</taxon>
        <taxon>Bacillati</taxon>
        <taxon>Bacillota</taxon>
        <taxon>Clostridia</taxon>
        <taxon>Peptostreptococcales</taxon>
        <taxon>Tindalliaceae</taxon>
        <taxon>Tindallia</taxon>
    </lineage>
</organism>
<name>A0A1H3QXF1_9FIRM</name>
<dbReference type="InterPro" id="IPR021131">
    <property type="entry name" value="Ribosomal_uL15/eL18"/>
</dbReference>
<dbReference type="AlphaFoldDB" id="A0A1H3QXF1"/>
<dbReference type="InterPro" id="IPR005749">
    <property type="entry name" value="Ribosomal_uL15_bac-type"/>
</dbReference>
<accession>A0A1H3QXF1</accession>
<keyword evidence="2 4" id="KW-0689">Ribosomal protein</keyword>
<dbReference type="PROSITE" id="PS00475">
    <property type="entry name" value="RIBOSOMAL_L15"/>
    <property type="match status" value="1"/>
</dbReference>
<gene>
    <name evidence="4" type="primary">rplO</name>
    <name evidence="8" type="ORF">SAMN05192546_11122</name>
</gene>
<feature type="compositionally biased region" description="Gly residues" evidence="6">
    <location>
        <begin position="22"/>
        <end position="52"/>
    </location>
</feature>
<keyword evidence="4" id="KW-0694">RNA-binding</keyword>
<dbReference type="GO" id="GO:0003735">
    <property type="term" value="F:structural constituent of ribosome"/>
    <property type="evidence" value="ECO:0007669"/>
    <property type="project" value="InterPro"/>
</dbReference>
<dbReference type="InterPro" id="IPR030878">
    <property type="entry name" value="Ribosomal_uL15"/>
</dbReference>
<keyword evidence="9" id="KW-1185">Reference proteome</keyword>
<evidence type="ECO:0000313" key="8">
    <source>
        <dbReference type="EMBL" id="SDZ18262.1"/>
    </source>
</evidence>
<dbReference type="RefSeq" id="WP_093315276.1">
    <property type="nucleotide sequence ID" value="NZ_FNPV01000011.1"/>
</dbReference>
<dbReference type="PANTHER" id="PTHR12934:SF11">
    <property type="entry name" value="LARGE RIBOSOMAL SUBUNIT PROTEIN UL15M"/>
    <property type="match status" value="1"/>
</dbReference>
<comment type="subunit">
    <text evidence="4">Part of the 50S ribosomal subunit.</text>
</comment>
<keyword evidence="3 4" id="KW-0687">Ribonucleoprotein</keyword>
<dbReference type="EMBL" id="FNPV01000011">
    <property type="protein sequence ID" value="SDZ18262.1"/>
    <property type="molecule type" value="Genomic_DNA"/>
</dbReference>
<dbReference type="NCBIfam" id="TIGR01071">
    <property type="entry name" value="rplO_bact"/>
    <property type="match status" value="1"/>
</dbReference>
<dbReference type="GO" id="GO:0006412">
    <property type="term" value="P:translation"/>
    <property type="evidence" value="ECO:0007669"/>
    <property type="project" value="UniProtKB-UniRule"/>
</dbReference>
<dbReference type="Gene3D" id="3.100.10.10">
    <property type="match status" value="1"/>
</dbReference>
<dbReference type="SUPFAM" id="SSF52080">
    <property type="entry name" value="Ribosomal proteins L15p and L18e"/>
    <property type="match status" value="1"/>
</dbReference>
<feature type="region of interest" description="Disordered" evidence="6">
    <location>
        <begin position="1"/>
        <end position="58"/>
    </location>
</feature>
<dbReference type="InterPro" id="IPR001196">
    <property type="entry name" value="Ribosomal_uL15_CS"/>
</dbReference>
<comment type="similarity">
    <text evidence="1 4 5">Belongs to the universal ribosomal protein uL15 family.</text>
</comment>
<feature type="domain" description="Large ribosomal subunit protein uL15/eL18" evidence="7">
    <location>
        <begin position="77"/>
        <end position="145"/>
    </location>
</feature>
<evidence type="ECO:0000256" key="3">
    <source>
        <dbReference type="ARBA" id="ARBA00023274"/>
    </source>
</evidence>
<dbReference type="GO" id="GO:0022625">
    <property type="term" value="C:cytosolic large ribosomal subunit"/>
    <property type="evidence" value="ECO:0007669"/>
    <property type="project" value="TreeGrafter"/>
</dbReference>
<evidence type="ECO:0000256" key="2">
    <source>
        <dbReference type="ARBA" id="ARBA00022980"/>
    </source>
</evidence>
<evidence type="ECO:0000256" key="1">
    <source>
        <dbReference type="ARBA" id="ARBA00007320"/>
    </source>
</evidence>
<dbReference type="HAMAP" id="MF_01341">
    <property type="entry name" value="Ribosomal_uL15"/>
    <property type="match status" value="1"/>
</dbReference>
<dbReference type="Proteomes" id="UP000199230">
    <property type="component" value="Unassembled WGS sequence"/>
</dbReference>
<evidence type="ECO:0000259" key="7">
    <source>
        <dbReference type="Pfam" id="PF00828"/>
    </source>
</evidence>
<dbReference type="STRING" id="159292.SAMN05192546_11122"/>
<dbReference type="GO" id="GO:0019843">
    <property type="term" value="F:rRNA binding"/>
    <property type="evidence" value="ECO:0007669"/>
    <property type="project" value="UniProtKB-UniRule"/>
</dbReference>
<reference evidence="8 9" key="1">
    <citation type="submission" date="2016-10" db="EMBL/GenBank/DDBJ databases">
        <authorList>
            <person name="de Groot N.N."/>
        </authorList>
    </citation>
    <scope>NUCLEOTIDE SEQUENCE [LARGE SCALE GENOMIC DNA]</scope>
    <source>
        <strain evidence="8 9">APO</strain>
    </source>
</reference>
<proteinExistence type="inferred from homology"/>
<evidence type="ECO:0000256" key="5">
    <source>
        <dbReference type="RuleBase" id="RU003888"/>
    </source>
</evidence>
<dbReference type="PANTHER" id="PTHR12934">
    <property type="entry name" value="50S RIBOSOMAL PROTEIN L15"/>
    <property type="match status" value="1"/>
</dbReference>
<evidence type="ECO:0000313" key="9">
    <source>
        <dbReference type="Proteomes" id="UP000199230"/>
    </source>
</evidence>